<name>A0A4Y2TV38_ARAVE</name>
<dbReference type="Pfam" id="PF17917">
    <property type="entry name" value="RT_RNaseH"/>
    <property type="match status" value="1"/>
</dbReference>
<keyword evidence="3" id="KW-0540">Nuclease</keyword>
<evidence type="ECO:0000313" key="8">
    <source>
        <dbReference type="EMBL" id="GBO04142.1"/>
    </source>
</evidence>
<dbReference type="OrthoDB" id="6432186at2759"/>
<dbReference type="PANTHER" id="PTHR37984:SF5">
    <property type="entry name" value="PROTEIN NYNRIN-LIKE"/>
    <property type="match status" value="1"/>
</dbReference>
<dbReference type="GO" id="GO:0004519">
    <property type="term" value="F:endonuclease activity"/>
    <property type="evidence" value="ECO:0007669"/>
    <property type="project" value="UniProtKB-KW"/>
</dbReference>
<keyword evidence="1" id="KW-0808">Transferase</keyword>
<keyword evidence="5" id="KW-0378">Hydrolase</keyword>
<evidence type="ECO:0000256" key="6">
    <source>
        <dbReference type="ARBA" id="ARBA00022918"/>
    </source>
</evidence>
<dbReference type="PANTHER" id="PTHR37984">
    <property type="entry name" value="PROTEIN CBG26694"/>
    <property type="match status" value="1"/>
</dbReference>
<proteinExistence type="predicted"/>
<evidence type="ECO:0000256" key="1">
    <source>
        <dbReference type="ARBA" id="ARBA00022679"/>
    </source>
</evidence>
<evidence type="ECO:0000259" key="7">
    <source>
        <dbReference type="Pfam" id="PF17917"/>
    </source>
</evidence>
<keyword evidence="6" id="KW-0695">RNA-directed DNA polymerase</keyword>
<evidence type="ECO:0000256" key="5">
    <source>
        <dbReference type="ARBA" id="ARBA00022801"/>
    </source>
</evidence>
<dbReference type="InterPro" id="IPR041373">
    <property type="entry name" value="RT_RNaseH"/>
</dbReference>
<dbReference type="AlphaFoldDB" id="A0A4Y2TV38"/>
<feature type="domain" description="Reverse transcriptase RNase H-like" evidence="7">
    <location>
        <begin position="2"/>
        <end position="95"/>
    </location>
</feature>
<organism evidence="8 9">
    <name type="scientific">Araneus ventricosus</name>
    <name type="common">Orbweaver spider</name>
    <name type="synonym">Epeira ventricosa</name>
    <dbReference type="NCBI Taxonomy" id="182803"/>
    <lineage>
        <taxon>Eukaryota</taxon>
        <taxon>Metazoa</taxon>
        <taxon>Ecdysozoa</taxon>
        <taxon>Arthropoda</taxon>
        <taxon>Chelicerata</taxon>
        <taxon>Arachnida</taxon>
        <taxon>Araneae</taxon>
        <taxon>Araneomorphae</taxon>
        <taxon>Entelegynae</taxon>
        <taxon>Araneoidea</taxon>
        <taxon>Araneidae</taxon>
        <taxon>Araneus</taxon>
    </lineage>
</organism>
<evidence type="ECO:0000256" key="4">
    <source>
        <dbReference type="ARBA" id="ARBA00022759"/>
    </source>
</evidence>
<dbReference type="InterPro" id="IPR050951">
    <property type="entry name" value="Retrovirus_Pol_polyprotein"/>
</dbReference>
<dbReference type="GO" id="GO:0016787">
    <property type="term" value="F:hydrolase activity"/>
    <property type="evidence" value="ECO:0007669"/>
    <property type="project" value="UniProtKB-KW"/>
</dbReference>
<gene>
    <name evidence="8" type="ORF">AVEN_72623_1</name>
</gene>
<dbReference type="InterPro" id="IPR043502">
    <property type="entry name" value="DNA/RNA_pol_sf"/>
</dbReference>
<dbReference type="EMBL" id="BGPR01031218">
    <property type="protein sequence ID" value="GBO04142.1"/>
    <property type="molecule type" value="Genomic_DNA"/>
</dbReference>
<keyword evidence="2" id="KW-0548">Nucleotidyltransferase</keyword>
<keyword evidence="9" id="KW-1185">Reference proteome</keyword>
<dbReference type="CDD" id="cd09274">
    <property type="entry name" value="RNase_HI_RT_Ty3"/>
    <property type="match status" value="1"/>
</dbReference>
<protein>
    <recommendedName>
        <fullName evidence="7">Reverse transcriptase RNase H-like domain-containing protein</fullName>
    </recommendedName>
</protein>
<dbReference type="Proteomes" id="UP000499080">
    <property type="component" value="Unassembled WGS sequence"/>
</dbReference>
<keyword evidence="4" id="KW-0255">Endonuclease</keyword>
<evidence type="ECO:0000256" key="2">
    <source>
        <dbReference type="ARBA" id="ARBA00022695"/>
    </source>
</evidence>
<dbReference type="GO" id="GO:0003964">
    <property type="term" value="F:RNA-directed DNA polymerase activity"/>
    <property type="evidence" value="ECO:0007669"/>
    <property type="project" value="UniProtKB-KW"/>
</dbReference>
<comment type="caution">
    <text evidence="8">The sequence shown here is derived from an EMBL/GenBank/DDBJ whole genome shotgun (WGS) entry which is preliminary data.</text>
</comment>
<evidence type="ECO:0000256" key="3">
    <source>
        <dbReference type="ARBA" id="ARBA00022722"/>
    </source>
</evidence>
<evidence type="ECO:0000313" key="9">
    <source>
        <dbReference type="Proteomes" id="UP000499080"/>
    </source>
</evidence>
<reference evidence="8 9" key="1">
    <citation type="journal article" date="2019" name="Sci. Rep.">
        <title>Orb-weaving spider Araneus ventricosus genome elucidates the spidroin gene catalogue.</title>
        <authorList>
            <person name="Kono N."/>
            <person name="Nakamura H."/>
            <person name="Ohtoshi R."/>
            <person name="Moran D.A.P."/>
            <person name="Shinohara A."/>
            <person name="Yoshida Y."/>
            <person name="Fujiwara M."/>
            <person name="Mori M."/>
            <person name="Tomita M."/>
            <person name="Arakawa K."/>
        </authorList>
    </citation>
    <scope>NUCLEOTIDE SEQUENCE [LARGE SCALE GENOMIC DNA]</scope>
</reference>
<accession>A0A4Y2TV38</accession>
<dbReference type="Gene3D" id="3.10.20.370">
    <property type="match status" value="1"/>
</dbReference>
<dbReference type="SUPFAM" id="SSF56672">
    <property type="entry name" value="DNA/RNA polymerases"/>
    <property type="match status" value="1"/>
</dbReference>
<sequence>MCDASDRALGSVLSQEENGECKSLAFFSPKLTPAEQQNSLYDGELLTVYAYVRHFSYMLEGRNFTIYTDHKPLIYAFTQKHEKFSPRQIRHLDWVGQFSTDIWHIAGSINVVADTLSRISEIEMSSTIDSKEISKAQLSDQEFQLLTCTNSLKFQLIKVPGMDTKLFCDVSIGRCRPFALKEFRRRIFETLHNLSHPGVKVTVKFFGNRFL</sequence>